<dbReference type="Gene3D" id="3.40.50.10950">
    <property type="match status" value="1"/>
</dbReference>
<reference evidence="7 8" key="1">
    <citation type="submission" date="2022-10" db="EMBL/GenBank/DDBJ databases">
        <title>Paucibacter sp. hw1 Genome sequencing.</title>
        <authorList>
            <person name="Park S."/>
        </authorList>
    </citation>
    <scope>NUCLEOTIDE SEQUENCE [LARGE SCALE GENOMIC DNA]</scope>
    <source>
        <strain evidence="8">hw1</strain>
    </source>
</reference>
<dbReference type="InterPro" id="IPR012301">
    <property type="entry name" value="Malic_N_dom"/>
</dbReference>
<keyword evidence="3" id="KW-0560">Oxidoreductase</keyword>
<comment type="similarity">
    <text evidence="2">In the C-terminal section; belongs to the phosphate acetyltransferase and butyryltransferase family.</text>
</comment>
<dbReference type="PIRSF" id="PIRSF036684">
    <property type="entry name" value="ME_PTA"/>
    <property type="match status" value="1"/>
</dbReference>
<dbReference type="RefSeq" id="WP_273602228.1">
    <property type="nucleotide sequence ID" value="NZ_JAQQXT010000018.1"/>
</dbReference>
<accession>A0ABT5KJS8</accession>
<evidence type="ECO:0000259" key="6">
    <source>
        <dbReference type="SMART" id="SM01274"/>
    </source>
</evidence>
<dbReference type="Proteomes" id="UP001221189">
    <property type="component" value="Unassembled WGS sequence"/>
</dbReference>
<dbReference type="InterPro" id="IPR037062">
    <property type="entry name" value="Malic_N_dom_sf"/>
</dbReference>
<protein>
    <submittedName>
        <fullName evidence="7">NADP-dependent malic enzyme</fullName>
    </submittedName>
</protein>
<dbReference type="Pfam" id="PF03949">
    <property type="entry name" value="Malic_M"/>
    <property type="match status" value="1"/>
</dbReference>
<evidence type="ECO:0000256" key="2">
    <source>
        <dbReference type="ARBA" id="ARBA00008756"/>
    </source>
</evidence>
<dbReference type="InterPro" id="IPR012302">
    <property type="entry name" value="Malic_NAD-bd"/>
</dbReference>
<organism evidence="7 8">
    <name type="scientific">Roseateles albus</name>
    <dbReference type="NCBI Taxonomy" id="2987525"/>
    <lineage>
        <taxon>Bacteria</taxon>
        <taxon>Pseudomonadati</taxon>
        <taxon>Pseudomonadota</taxon>
        <taxon>Betaproteobacteria</taxon>
        <taxon>Burkholderiales</taxon>
        <taxon>Sphaerotilaceae</taxon>
        <taxon>Roseateles</taxon>
    </lineage>
</organism>
<dbReference type="Gene3D" id="3.40.50.10380">
    <property type="entry name" value="Malic enzyme, N-terminal domain"/>
    <property type="match status" value="1"/>
</dbReference>
<comment type="caution">
    <text evidence="7">The sequence shown here is derived from an EMBL/GenBank/DDBJ whole genome shotgun (WGS) entry which is preliminary data.</text>
</comment>
<dbReference type="Pfam" id="PF00390">
    <property type="entry name" value="malic"/>
    <property type="match status" value="1"/>
</dbReference>
<evidence type="ECO:0000256" key="3">
    <source>
        <dbReference type="ARBA" id="ARBA00023002"/>
    </source>
</evidence>
<dbReference type="InterPro" id="IPR046346">
    <property type="entry name" value="Aminoacid_DH-like_N_sf"/>
</dbReference>
<gene>
    <name evidence="7" type="ORF">PRZ03_21715</name>
</gene>
<dbReference type="PANTHER" id="PTHR43237:SF4">
    <property type="entry name" value="NADP-DEPENDENT MALIC ENZYME"/>
    <property type="match status" value="1"/>
</dbReference>
<sequence length="776" mass="82880">MSKKMDDLSPAEAALREAALEYHRAPTRGKIAVTPTKALSNQRDLSLAYSPGVAYACLAIEQDPALAAEYTSRANLVGVITNGTAVLGLGDIGPLASKPVMEGKGCLFKKFAGIDVFDIELAERDPDKLVEMIAAMEPTLGGVNLEDIKAPECFYIEKKLKERMNIPVFHDDQHGTAIISSAALLNGLELVGKDIAKVKLAVSGAGAAAIACLDVMVGLGVKRENIYVCDSKGVIQDQREDAKAGKLDESKQRYCQVTSARSLADVVDGADVFLGCSAAGVLTQEMIVKMAVKPIILALANPEPEIRPELAKAVRPDCIIATGRSDYPNQVNNVLCFPYIFRGALDCGASKITEEMKLACVREIAALAKAETSDEVAAAYAGEELHFGPDYLIPKPFDARLILRIAPAVAKAAAESGVALRPIADLEAYRQSLERYVYQTGMFMRPVFTAAKAAVLKGAARVIYAEGEDERVLRAVQVALDEGIVKPTLIGRPEVISARIERAGLRLKLGVDVAVIDPDNDARFRQYWEAYHAVLGRQGVTPDMAKAAVRRSATTIGALAIKLGDADAMICGLVGRFDNHLEHVSDLIGLKPGARNFATMNALMLEQHTLFITDTFVNDQPDAEQLAEIAAMAAEEVKRFGLPPKLAFVSHSMFGSSKRPSAVKMRRARELFTQHAPDVECDGEMHGDAALSESVRAAFLPGSTLKGSANLLVLPSLDAANILFNVLKVTCGHGVTVGPILLGAAAPVHILTPSATVRRIVNMTALAVADVLATKG</sequence>
<dbReference type="SUPFAM" id="SSF51735">
    <property type="entry name" value="NAD(P)-binding Rossmann-fold domains"/>
    <property type="match status" value="1"/>
</dbReference>
<evidence type="ECO:0000256" key="1">
    <source>
        <dbReference type="ARBA" id="ARBA00007686"/>
    </source>
</evidence>
<dbReference type="SUPFAM" id="SSF53223">
    <property type="entry name" value="Aminoacid dehydrogenase-like, N-terminal domain"/>
    <property type="match status" value="1"/>
</dbReference>
<evidence type="ECO:0000256" key="4">
    <source>
        <dbReference type="ARBA" id="ARBA00023268"/>
    </source>
</evidence>
<dbReference type="InterPro" id="IPR042113">
    <property type="entry name" value="P_AcTrfase_dom1"/>
</dbReference>
<keyword evidence="4" id="KW-0511">Multifunctional enzyme</keyword>
<dbReference type="SUPFAM" id="SSF53659">
    <property type="entry name" value="Isocitrate/Isopropylmalate dehydrogenase-like"/>
    <property type="match status" value="1"/>
</dbReference>
<name>A0ABT5KJS8_9BURK</name>
<dbReference type="EMBL" id="JAQQXT010000018">
    <property type="protein sequence ID" value="MDC8774188.1"/>
    <property type="molecule type" value="Genomic_DNA"/>
</dbReference>
<evidence type="ECO:0000259" key="5">
    <source>
        <dbReference type="SMART" id="SM00919"/>
    </source>
</evidence>
<dbReference type="Gene3D" id="3.40.50.10750">
    <property type="entry name" value="Isocitrate/Isopropylmalate dehydrogenase-like"/>
    <property type="match status" value="1"/>
</dbReference>
<dbReference type="PANTHER" id="PTHR43237">
    <property type="entry name" value="NADP-DEPENDENT MALIC ENZYME"/>
    <property type="match status" value="1"/>
</dbReference>
<dbReference type="InterPro" id="IPR051674">
    <property type="entry name" value="Malate_Decarboxylase"/>
</dbReference>
<keyword evidence="8" id="KW-1185">Reference proteome</keyword>
<feature type="domain" description="Malic enzyme N-terminal" evidence="6">
    <location>
        <begin position="28"/>
        <end position="161"/>
    </location>
</feature>
<dbReference type="InterPro" id="IPR036291">
    <property type="entry name" value="NAD(P)-bd_dom_sf"/>
</dbReference>
<dbReference type="SMART" id="SM00919">
    <property type="entry name" value="Malic_M"/>
    <property type="match status" value="1"/>
</dbReference>
<feature type="domain" description="Malic enzyme NAD-binding" evidence="5">
    <location>
        <begin position="173"/>
        <end position="414"/>
    </location>
</feature>
<evidence type="ECO:0000313" key="7">
    <source>
        <dbReference type="EMBL" id="MDC8774188.1"/>
    </source>
</evidence>
<dbReference type="InterPro" id="IPR012188">
    <property type="entry name" value="ME_PTA"/>
</dbReference>
<dbReference type="Gene3D" id="3.40.50.720">
    <property type="entry name" value="NAD(P)-binding Rossmann-like Domain"/>
    <property type="match status" value="1"/>
</dbReference>
<dbReference type="Pfam" id="PF01515">
    <property type="entry name" value="PTA_PTB"/>
    <property type="match status" value="1"/>
</dbReference>
<comment type="similarity">
    <text evidence="1">In the N-terminal section; belongs to the malic enzymes family.</text>
</comment>
<dbReference type="CDD" id="cd05311">
    <property type="entry name" value="NAD_bind_2_malic_enz"/>
    <property type="match status" value="1"/>
</dbReference>
<proteinExistence type="inferred from homology"/>
<evidence type="ECO:0000313" key="8">
    <source>
        <dbReference type="Proteomes" id="UP001221189"/>
    </source>
</evidence>
<dbReference type="InterPro" id="IPR042112">
    <property type="entry name" value="P_AcTrfase_dom2"/>
</dbReference>
<dbReference type="InterPro" id="IPR002505">
    <property type="entry name" value="PTA_PTB"/>
</dbReference>
<dbReference type="InterPro" id="IPR045213">
    <property type="entry name" value="Malic_NAD-bd_bact_type"/>
</dbReference>
<dbReference type="SMART" id="SM01274">
    <property type="entry name" value="malic"/>
    <property type="match status" value="1"/>
</dbReference>